<comment type="caution">
    <text evidence="3">The sequence shown here is derived from an EMBL/GenBank/DDBJ whole genome shotgun (WGS) entry which is preliminary data.</text>
</comment>
<dbReference type="InterPro" id="IPR036045">
    <property type="entry name" value="Sec1-like_sf"/>
</dbReference>
<organism evidence="3 4">
    <name type="scientific">Jimgerdemannia flammicorona</name>
    <dbReference type="NCBI Taxonomy" id="994334"/>
    <lineage>
        <taxon>Eukaryota</taxon>
        <taxon>Fungi</taxon>
        <taxon>Fungi incertae sedis</taxon>
        <taxon>Mucoromycota</taxon>
        <taxon>Mucoromycotina</taxon>
        <taxon>Endogonomycetes</taxon>
        <taxon>Endogonales</taxon>
        <taxon>Endogonaceae</taxon>
        <taxon>Jimgerdemannia</taxon>
    </lineage>
</organism>
<gene>
    <name evidence="3" type="ORF">BC938DRAFT_481895</name>
</gene>
<feature type="region of interest" description="Disordered" evidence="2">
    <location>
        <begin position="140"/>
        <end position="166"/>
    </location>
</feature>
<proteinExistence type="inferred from homology"/>
<protein>
    <recommendedName>
        <fullName evidence="5">Sec1-like protein</fullName>
    </recommendedName>
</protein>
<dbReference type="PANTHER" id="PTHR11679">
    <property type="entry name" value="VESICLE PROTEIN SORTING-ASSOCIATED"/>
    <property type="match status" value="1"/>
</dbReference>
<dbReference type="InterPro" id="IPR001619">
    <property type="entry name" value="Sec1-like"/>
</dbReference>
<dbReference type="InterPro" id="IPR043154">
    <property type="entry name" value="Sec-1-like_dom1"/>
</dbReference>
<evidence type="ECO:0000256" key="1">
    <source>
        <dbReference type="ARBA" id="ARBA00009884"/>
    </source>
</evidence>
<dbReference type="AlphaFoldDB" id="A0A433QF64"/>
<dbReference type="GO" id="GO:0016192">
    <property type="term" value="P:vesicle-mediated transport"/>
    <property type="evidence" value="ECO:0007669"/>
    <property type="project" value="InterPro"/>
</dbReference>
<sequence>MVSIVDVLKKRLLDMIRSIQPPGRWKIVVVDSKSVKTLSAACKMYDILEENVTLVENIEKTRQPYPNLEAIYFLTPCQESINRLVDDFARRQGPMYGAAHVHFTSEWLVWVQFDFVWGRSQLVLFNILIRMASLSQPTLSQHSTTGSSTSSTASSSPAALPSTLRA</sequence>
<evidence type="ECO:0000313" key="4">
    <source>
        <dbReference type="Proteomes" id="UP000274822"/>
    </source>
</evidence>
<evidence type="ECO:0000256" key="2">
    <source>
        <dbReference type="SAM" id="MobiDB-lite"/>
    </source>
</evidence>
<name>A0A433QF64_9FUNG</name>
<dbReference type="Pfam" id="PF00995">
    <property type="entry name" value="Sec1"/>
    <property type="match status" value="1"/>
</dbReference>
<dbReference type="Gene3D" id="3.40.50.2060">
    <property type="match status" value="1"/>
</dbReference>
<evidence type="ECO:0008006" key="5">
    <source>
        <dbReference type="Google" id="ProtNLM"/>
    </source>
</evidence>
<keyword evidence="4" id="KW-1185">Reference proteome</keyword>
<comment type="similarity">
    <text evidence="1">Belongs to the STXBP/unc-18/SEC1 family.</text>
</comment>
<dbReference type="SUPFAM" id="SSF56815">
    <property type="entry name" value="Sec1/munc18-like (SM) proteins"/>
    <property type="match status" value="1"/>
</dbReference>
<dbReference type="Proteomes" id="UP000274822">
    <property type="component" value="Unassembled WGS sequence"/>
</dbReference>
<accession>A0A433QF64</accession>
<evidence type="ECO:0000313" key="3">
    <source>
        <dbReference type="EMBL" id="RUS28437.1"/>
    </source>
</evidence>
<reference evidence="3 4" key="1">
    <citation type="journal article" date="2018" name="New Phytol.">
        <title>Phylogenomics of Endogonaceae and evolution of mycorrhizas within Mucoromycota.</title>
        <authorList>
            <person name="Chang Y."/>
            <person name="Desiro A."/>
            <person name="Na H."/>
            <person name="Sandor L."/>
            <person name="Lipzen A."/>
            <person name="Clum A."/>
            <person name="Barry K."/>
            <person name="Grigoriev I.V."/>
            <person name="Martin F.M."/>
            <person name="Stajich J.E."/>
            <person name="Smith M.E."/>
            <person name="Bonito G."/>
            <person name="Spatafora J.W."/>
        </authorList>
    </citation>
    <scope>NUCLEOTIDE SEQUENCE [LARGE SCALE GENOMIC DNA]</scope>
    <source>
        <strain evidence="3 4">AD002</strain>
    </source>
</reference>
<dbReference type="EMBL" id="RBNJ01006632">
    <property type="protein sequence ID" value="RUS28437.1"/>
    <property type="molecule type" value="Genomic_DNA"/>
</dbReference>